<evidence type="ECO:0000256" key="2">
    <source>
        <dbReference type="SAM" id="SignalP"/>
    </source>
</evidence>
<dbReference type="EMBL" id="PVXQ01000035">
    <property type="protein sequence ID" value="PRR81151.1"/>
    <property type="molecule type" value="Genomic_DNA"/>
</dbReference>
<evidence type="ECO:0000256" key="1">
    <source>
        <dbReference type="SAM" id="MobiDB-lite"/>
    </source>
</evidence>
<feature type="signal peptide" evidence="2">
    <location>
        <begin position="1"/>
        <end position="21"/>
    </location>
</feature>
<proteinExistence type="predicted"/>
<evidence type="ECO:0000313" key="3">
    <source>
        <dbReference type="EMBL" id="PRR81151.1"/>
    </source>
</evidence>
<dbReference type="OrthoDB" id="1931306at2"/>
<evidence type="ECO:0000313" key="4">
    <source>
        <dbReference type="Proteomes" id="UP000239471"/>
    </source>
</evidence>
<keyword evidence="2" id="KW-0732">Signal</keyword>
<dbReference type="PROSITE" id="PS51257">
    <property type="entry name" value="PROKAR_LIPOPROTEIN"/>
    <property type="match status" value="1"/>
</dbReference>
<feature type="chain" id="PRO_5039516015" description="Lipoprotein" evidence="2">
    <location>
        <begin position="22"/>
        <end position="205"/>
    </location>
</feature>
<comment type="caution">
    <text evidence="3">The sequence shown here is derived from an EMBL/GenBank/DDBJ whole genome shotgun (WGS) entry which is preliminary data.</text>
</comment>
<sequence>MIKKISVIICLCLGLTFVACTNDTTDEKADTSNSTTTKDTKDSEDTTDTTESDKETKVDETPVAKDITLTAYTANVDTYAAEKLSDITVKEDLPLQEKLTALANEISTKVFGGLPITIVEIQTIDGKKKAIINLVEKEVTDPNASWSRVYFQGSAGGTMTSNTLIETFAQRAYTGEWIDSMEFQYNGGSIETQHAPKLTGIITRN</sequence>
<protein>
    <recommendedName>
        <fullName evidence="5">Lipoprotein</fullName>
    </recommendedName>
</protein>
<dbReference type="AlphaFoldDB" id="A0A2T0BB86"/>
<accession>A0A2T0BB86</accession>
<name>A0A2T0BB86_9CLOT</name>
<reference evidence="3 4" key="1">
    <citation type="submission" date="2018-03" db="EMBL/GenBank/DDBJ databases">
        <title>Genome sequence of Clostridium vincentii DSM 10228.</title>
        <authorList>
            <person name="Poehlein A."/>
            <person name="Daniel R."/>
        </authorList>
    </citation>
    <scope>NUCLEOTIDE SEQUENCE [LARGE SCALE GENOMIC DNA]</scope>
    <source>
        <strain evidence="3 4">DSM 10228</strain>
    </source>
</reference>
<feature type="region of interest" description="Disordered" evidence="1">
    <location>
        <begin position="25"/>
        <end position="59"/>
    </location>
</feature>
<dbReference type="Proteomes" id="UP000239471">
    <property type="component" value="Unassembled WGS sequence"/>
</dbReference>
<organism evidence="3 4">
    <name type="scientific">Clostridium vincentii</name>
    <dbReference type="NCBI Taxonomy" id="52704"/>
    <lineage>
        <taxon>Bacteria</taxon>
        <taxon>Bacillati</taxon>
        <taxon>Bacillota</taxon>
        <taxon>Clostridia</taxon>
        <taxon>Eubacteriales</taxon>
        <taxon>Clostridiaceae</taxon>
        <taxon>Clostridium</taxon>
    </lineage>
</organism>
<evidence type="ECO:0008006" key="5">
    <source>
        <dbReference type="Google" id="ProtNLM"/>
    </source>
</evidence>
<dbReference type="RefSeq" id="WP_106060662.1">
    <property type="nucleotide sequence ID" value="NZ_PVXQ01000035.1"/>
</dbReference>
<keyword evidence="4" id="KW-1185">Reference proteome</keyword>
<gene>
    <name evidence="3" type="ORF">CLVI_27430</name>
</gene>